<reference evidence="2 3" key="1">
    <citation type="submission" date="2018-11" db="EMBL/GenBank/DDBJ databases">
        <title>The draft genome sequence of Amphritea balenae JAMM 1525T.</title>
        <authorList>
            <person name="Fang Z."/>
            <person name="Zhang Y."/>
            <person name="Han X."/>
        </authorList>
    </citation>
    <scope>NUCLEOTIDE SEQUENCE [LARGE SCALE GENOMIC DNA]</scope>
    <source>
        <strain evidence="2 3">JAMM 1525</strain>
    </source>
</reference>
<evidence type="ECO:0000313" key="2">
    <source>
        <dbReference type="EMBL" id="RRD01270.1"/>
    </source>
</evidence>
<dbReference type="AlphaFoldDB" id="A0A3P1SVY2"/>
<dbReference type="OrthoDB" id="10008572at2"/>
<dbReference type="EMBL" id="RQXV01000001">
    <property type="protein sequence ID" value="RRD01270.1"/>
    <property type="molecule type" value="Genomic_DNA"/>
</dbReference>
<organism evidence="2 3">
    <name type="scientific">Amphritea balenae</name>
    <dbReference type="NCBI Taxonomy" id="452629"/>
    <lineage>
        <taxon>Bacteria</taxon>
        <taxon>Pseudomonadati</taxon>
        <taxon>Pseudomonadota</taxon>
        <taxon>Gammaproteobacteria</taxon>
        <taxon>Oceanospirillales</taxon>
        <taxon>Oceanospirillaceae</taxon>
        <taxon>Amphritea</taxon>
    </lineage>
</organism>
<gene>
    <name evidence="2" type="ORF">EHS89_01525</name>
</gene>
<sequence>MTSQHTDMAVFGSIGLAIVLTLTPVMIPQATGLDIGSYAIAKGGEGGNGGGNGHGGGKGHGAADFSWDSHGKSNGLGHSKGHGAGHSKGLGNNHGAVASSLGRLNAAHASATARANAAPHSAVGLIAQYEASITAAHAAESEEERTQHELEAMGFLGQAANKELNTEVIEAVNELLDLAEEVSEDTDDGSTDEETGEEQS</sequence>
<proteinExistence type="predicted"/>
<evidence type="ECO:0000313" key="3">
    <source>
        <dbReference type="Proteomes" id="UP000267535"/>
    </source>
</evidence>
<dbReference type="Proteomes" id="UP000267535">
    <property type="component" value="Unassembled WGS sequence"/>
</dbReference>
<feature type="compositionally biased region" description="Gly residues" evidence="1">
    <location>
        <begin position="49"/>
        <end position="60"/>
    </location>
</feature>
<accession>A0A3P1SVY2</accession>
<feature type="region of interest" description="Disordered" evidence="1">
    <location>
        <begin position="49"/>
        <end position="96"/>
    </location>
</feature>
<keyword evidence="3" id="KW-1185">Reference proteome</keyword>
<evidence type="ECO:0000256" key="1">
    <source>
        <dbReference type="SAM" id="MobiDB-lite"/>
    </source>
</evidence>
<feature type="region of interest" description="Disordered" evidence="1">
    <location>
        <begin position="178"/>
        <end position="200"/>
    </location>
</feature>
<comment type="caution">
    <text evidence="2">The sequence shown here is derived from an EMBL/GenBank/DDBJ whole genome shotgun (WGS) entry which is preliminary data.</text>
</comment>
<dbReference type="RefSeq" id="WP_124924342.1">
    <property type="nucleotide sequence ID" value="NZ_BMOH01000001.1"/>
</dbReference>
<name>A0A3P1SVY2_9GAMM</name>
<protein>
    <submittedName>
        <fullName evidence="2">Uncharacterized protein</fullName>
    </submittedName>
</protein>